<feature type="coiled-coil region" evidence="1">
    <location>
        <begin position="14"/>
        <end position="55"/>
    </location>
</feature>
<evidence type="ECO:0000313" key="3">
    <source>
        <dbReference type="Proteomes" id="UP000637819"/>
    </source>
</evidence>
<name>A0A8T8DXX4_9EURY</name>
<evidence type="ECO:0000256" key="1">
    <source>
        <dbReference type="SAM" id="Coils"/>
    </source>
</evidence>
<dbReference type="EMBL" id="CP069188">
    <property type="protein sequence ID" value="QRV14192.1"/>
    <property type="molecule type" value="Genomic_DNA"/>
</dbReference>
<sequence>MCSDTSAADAMVLSQRVLAKCVELEARVGNLQEEMVSLETQIDDVEDRIQAVEGETDE</sequence>
<evidence type="ECO:0000313" key="2">
    <source>
        <dbReference type="EMBL" id="QRV14192.1"/>
    </source>
</evidence>
<protein>
    <submittedName>
        <fullName evidence="2">Uncharacterized protein</fullName>
    </submittedName>
</protein>
<keyword evidence="1" id="KW-0175">Coiled coil</keyword>
<proteinExistence type="predicted"/>
<dbReference type="GeneID" id="62876408"/>
<dbReference type="Proteomes" id="UP000637819">
    <property type="component" value="Chromosome"/>
</dbReference>
<organism evidence="2 3">
    <name type="scientific">Haloterrigena salifodinae</name>
    <dbReference type="NCBI Taxonomy" id="2675099"/>
    <lineage>
        <taxon>Archaea</taxon>
        <taxon>Methanobacteriati</taxon>
        <taxon>Methanobacteriota</taxon>
        <taxon>Stenosarchaea group</taxon>
        <taxon>Halobacteria</taxon>
        <taxon>Halobacteriales</taxon>
        <taxon>Natrialbaceae</taxon>
        <taxon>Haloterrigena</taxon>
    </lineage>
</organism>
<accession>A0A8T8DXX4</accession>
<dbReference type="AlphaFoldDB" id="A0A8T8DXX4"/>
<dbReference type="KEGG" id="hsal:JMJ58_14750"/>
<reference evidence="2 3" key="1">
    <citation type="submission" date="2021-01" db="EMBL/GenBank/DDBJ databases">
        <title>Genome Sequence and Methylation Pattern of Haloterrigena salifodinae BOL5-1, An Extremely Halophilic Archaeon from a Bolivian Salt Mine.</title>
        <authorList>
            <person name="DasSarma P."/>
            <person name="Anton B.P."/>
            <person name="DasSarma S.L."/>
            <person name="von Ehrenheim H.A.L."/>
            <person name="Martinez F.L."/>
            <person name="Guzman D."/>
            <person name="Roberts R.J."/>
            <person name="DasSarma S."/>
        </authorList>
    </citation>
    <scope>NUCLEOTIDE SEQUENCE [LARGE SCALE GENOMIC DNA]</scope>
    <source>
        <strain evidence="2 3">BOL5-1</strain>
    </source>
</reference>
<gene>
    <name evidence="2" type="ORF">JMJ58_14750</name>
</gene>
<dbReference type="Gene3D" id="1.20.5.170">
    <property type="match status" value="1"/>
</dbReference>
<dbReference type="RefSeq" id="WP_204747045.1">
    <property type="nucleotide sequence ID" value="NZ_CP069188.1"/>
</dbReference>
<keyword evidence="3" id="KW-1185">Reference proteome</keyword>